<evidence type="ECO:0000256" key="4">
    <source>
        <dbReference type="ARBA" id="ARBA00023163"/>
    </source>
</evidence>
<dbReference type="CDD" id="cd00018">
    <property type="entry name" value="AP2"/>
    <property type="match status" value="1"/>
</dbReference>
<dbReference type="EMBL" id="LR721787">
    <property type="protein sequence ID" value="VVW72350.1"/>
    <property type="molecule type" value="Genomic_DNA"/>
</dbReference>
<dbReference type="InterPro" id="IPR036955">
    <property type="entry name" value="AP2/ERF_dom_sf"/>
</dbReference>
<comment type="subcellular location">
    <subcellularLocation>
        <location evidence="1">Nucleus</location>
    </subcellularLocation>
</comment>
<keyword evidence="5" id="KW-0539">Nucleus</keyword>
<dbReference type="InterPro" id="IPR001471">
    <property type="entry name" value="AP2/ERF_dom"/>
</dbReference>
<evidence type="ECO:0000256" key="2">
    <source>
        <dbReference type="ARBA" id="ARBA00023015"/>
    </source>
</evidence>
<dbReference type="Gene3D" id="3.30.730.10">
    <property type="entry name" value="AP2/ERF domain"/>
    <property type="match status" value="1"/>
</dbReference>
<dbReference type="InterPro" id="IPR016177">
    <property type="entry name" value="DNA-bd_dom_sf"/>
</dbReference>
<keyword evidence="4" id="KW-0804">Transcription</keyword>
<keyword evidence="3" id="KW-0238">DNA-binding</keyword>
<dbReference type="PRINTS" id="PR00367">
    <property type="entry name" value="ETHRSPELEMNT"/>
</dbReference>
<name>A0A5K1GHL2_9MAGN</name>
<evidence type="ECO:0000256" key="1">
    <source>
        <dbReference type="ARBA" id="ARBA00004123"/>
    </source>
</evidence>
<accession>A0A5K1GHL2</accession>
<sequence>MDDSIFPLIRYSEYFTRTKKLVKLPSSRTKKQAGSRRTSRGPAVPKLIRFIVTDAEATDSSSDEGERWSCREQQRVKRYVHEVDMQMSSSTTAAASASKVALCRRKPSELQAASKARSRPRGGVSDDRPAGRKFRGVRRRPWGKWAAEIRDPSRRVRLWLGTYDTAEEAAKVYDDAALKLRGPDAMTNFSTTTATTSTTTNTDPRRTDSETNRTSVSGYDSGEDLVDLPSPTSVLRCANSSGESNSAKRAEKEAGWLETERPEVFALDVPFSPCGDGLLDSTGGEPGLLFGGFDAEEFSEALLGSLSAVEALWPTQDASPAVDWLIDKCSFDIGDLFPADAFLATPQPSV</sequence>
<dbReference type="Pfam" id="PF00847">
    <property type="entry name" value="AP2"/>
    <property type="match status" value="1"/>
</dbReference>
<proteinExistence type="predicted"/>
<dbReference type="SUPFAM" id="SSF54171">
    <property type="entry name" value="DNA-binding domain"/>
    <property type="match status" value="1"/>
</dbReference>
<dbReference type="FunFam" id="3.30.730.10:FF:000001">
    <property type="entry name" value="Ethylene-responsive transcription factor 2"/>
    <property type="match status" value="1"/>
</dbReference>
<dbReference type="PANTHER" id="PTHR31194:SF140">
    <property type="entry name" value="ETHYLENE-RESPONSIVE TRANSCRIPTION FACTOR CRF2"/>
    <property type="match status" value="1"/>
</dbReference>
<evidence type="ECO:0000313" key="8">
    <source>
        <dbReference type="EMBL" id="VVW72350.1"/>
    </source>
</evidence>
<evidence type="ECO:0000259" key="7">
    <source>
        <dbReference type="PROSITE" id="PS51032"/>
    </source>
</evidence>
<dbReference type="SMART" id="SM00380">
    <property type="entry name" value="AP2"/>
    <property type="match status" value="1"/>
</dbReference>
<dbReference type="PANTHER" id="PTHR31194">
    <property type="entry name" value="SHN SHINE , DNA BINDING / TRANSCRIPTION FACTOR"/>
    <property type="match status" value="1"/>
</dbReference>
<reference evidence="8" key="1">
    <citation type="submission" date="2019-09" db="EMBL/GenBank/DDBJ databases">
        <authorList>
            <person name="Zhang L."/>
        </authorList>
    </citation>
    <scope>NUCLEOTIDE SEQUENCE</scope>
</reference>
<evidence type="ECO:0000256" key="3">
    <source>
        <dbReference type="ARBA" id="ARBA00023125"/>
    </source>
</evidence>
<dbReference type="GO" id="GO:0003677">
    <property type="term" value="F:DNA binding"/>
    <property type="evidence" value="ECO:0007669"/>
    <property type="project" value="UniProtKB-KW"/>
</dbReference>
<dbReference type="InterPro" id="IPR050913">
    <property type="entry name" value="AP2/ERF_ERF"/>
</dbReference>
<dbReference type="GO" id="GO:0005634">
    <property type="term" value="C:nucleus"/>
    <property type="evidence" value="ECO:0007669"/>
    <property type="project" value="UniProtKB-SubCell"/>
</dbReference>
<dbReference type="Gramene" id="NC9G0113670.1">
    <property type="protein sequence ID" value="NC9G0113670.1:cds"/>
    <property type="gene ID" value="NC9G0113670"/>
</dbReference>
<dbReference type="OrthoDB" id="777519at2759"/>
<dbReference type="AlphaFoldDB" id="A0A5K1GHL2"/>
<feature type="domain" description="AP2/ERF" evidence="7">
    <location>
        <begin position="133"/>
        <end position="190"/>
    </location>
</feature>
<evidence type="ECO:0000256" key="6">
    <source>
        <dbReference type="SAM" id="MobiDB-lite"/>
    </source>
</evidence>
<organism evidence="8">
    <name type="scientific">Nymphaea colorata</name>
    <name type="common">pocket water lily</name>
    <dbReference type="NCBI Taxonomy" id="210225"/>
    <lineage>
        <taxon>Eukaryota</taxon>
        <taxon>Viridiplantae</taxon>
        <taxon>Streptophyta</taxon>
        <taxon>Embryophyta</taxon>
        <taxon>Tracheophyta</taxon>
        <taxon>Spermatophyta</taxon>
        <taxon>Magnoliopsida</taxon>
        <taxon>Nymphaeales</taxon>
        <taxon>Nymphaeaceae</taxon>
        <taxon>Nymphaea</taxon>
    </lineage>
</organism>
<dbReference type="PROSITE" id="PS51032">
    <property type="entry name" value="AP2_ERF"/>
    <property type="match status" value="1"/>
</dbReference>
<feature type="region of interest" description="Disordered" evidence="6">
    <location>
        <begin position="189"/>
        <end position="224"/>
    </location>
</feature>
<keyword evidence="2" id="KW-0805">Transcription regulation</keyword>
<dbReference type="OMA" id="VEALWPT"/>
<feature type="compositionally biased region" description="Low complexity" evidence="6">
    <location>
        <begin position="189"/>
        <end position="202"/>
    </location>
</feature>
<feature type="region of interest" description="Disordered" evidence="6">
    <location>
        <begin position="106"/>
        <end position="135"/>
    </location>
</feature>
<evidence type="ECO:0000256" key="5">
    <source>
        <dbReference type="ARBA" id="ARBA00023242"/>
    </source>
</evidence>
<protein>
    <recommendedName>
        <fullName evidence="7">AP2/ERF domain-containing protein</fullName>
    </recommendedName>
</protein>
<gene>
    <name evidence="8" type="ORF">NYM_LOCUS26792</name>
</gene>
<dbReference type="GO" id="GO:0003700">
    <property type="term" value="F:DNA-binding transcription factor activity"/>
    <property type="evidence" value="ECO:0007669"/>
    <property type="project" value="InterPro"/>
</dbReference>